<name>A2FT31_TRIV3</name>
<accession>A2FT31</accession>
<keyword evidence="2" id="KW-0472">Membrane</keyword>
<feature type="region of interest" description="Disordered" evidence="1">
    <location>
        <begin position="31"/>
        <end position="51"/>
    </location>
</feature>
<keyword evidence="5" id="KW-1185">Reference proteome</keyword>
<evidence type="ECO:0000256" key="1">
    <source>
        <dbReference type="SAM" id="MobiDB-lite"/>
    </source>
</evidence>
<dbReference type="InParanoid" id="A2FT31"/>
<reference evidence="4" key="1">
    <citation type="submission" date="2006-10" db="EMBL/GenBank/DDBJ databases">
        <authorList>
            <person name="Amadeo P."/>
            <person name="Zhao Q."/>
            <person name="Wortman J."/>
            <person name="Fraser-Liggett C."/>
            <person name="Carlton J."/>
        </authorList>
    </citation>
    <scope>NUCLEOTIDE SEQUENCE</scope>
    <source>
        <strain evidence="4">G3</strain>
    </source>
</reference>
<feature type="chain" id="PRO_5002643727" evidence="3">
    <location>
        <begin position="20"/>
        <end position="99"/>
    </location>
</feature>
<feature type="transmembrane region" description="Helical" evidence="2">
    <location>
        <begin position="58"/>
        <end position="80"/>
    </location>
</feature>
<sequence>MIILLGLLAATYWPTPTISWPPPPNIPEWPTATQSWIDPYTDDPDPEPTKHSLTKGELAAIISCSIIGVIVIAVAAFFIIRNVYYKKIVESALCPDPLV</sequence>
<protein>
    <submittedName>
        <fullName evidence="4">Uncharacterized protein</fullName>
    </submittedName>
</protein>
<dbReference type="Proteomes" id="UP000001542">
    <property type="component" value="Unassembled WGS sequence"/>
</dbReference>
<evidence type="ECO:0000313" key="5">
    <source>
        <dbReference type="Proteomes" id="UP000001542"/>
    </source>
</evidence>
<keyword evidence="3" id="KW-0732">Signal</keyword>
<organism evidence="4 5">
    <name type="scientific">Trichomonas vaginalis (strain ATCC PRA-98 / G3)</name>
    <dbReference type="NCBI Taxonomy" id="412133"/>
    <lineage>
        <taxon>Eukaryota</taxon>
        <taxon>Metamonada</taxon>
        <taxon>Parabasalia</taxon>
        <taxon>Trichomonadida</taxon>
        <taxon>Trichomonadidae</taxon>
        <taxon>Trichomonas</taxon>
    </lineage>
</organism>
<dbReference type="KEGG" id="tva:4749644"/>
<dbReference type="EMBL" id="DS114001">
    <property type="protein sequence ID" value="EAX91940.1"/>
    <property type="molecule type" value="Genomic_DNA"/>
</dbReference>
<dbReference type="VEuPathDB" id="TrichDB:TVAGG3_0815970"/>
<dbReference type="RefSeq" id="XP_001304870.1">
    <property type="nucleotide sequence ID" value="XM_001304869.1"/>
</dbReference>
<keyword evidence="2" id="KW-0812">Transmembrane</keyword>
<feature type="signal peptide" evidence="3">
    <location>
        <begin position="1"/>
        <end position="19"/>
    </location>
</feature>
<evidence type="ECO:0000313" key="4">
    <source>
        <dbReference type="EMBL" id="EAX91940.1"/>
    </source>
</evidence>
<reference evidence="4" key="2">
    <citation type="journal article" date="2007" name="Science">
        <title>Draft genome sequence of the sexually transmitted pathogen Trichomonas vaginalis.</title>
        <authorList>
            <person name="Carlton J.M."/>
            <person name="Hirt R.P."/>
            <person name="Silva J.C."/>
            <person name="Delcher A.L."/>
            <person name="Schatz M."/>
            <person name="Zhao Q."/>
            <person name="Wortman J.R."/>
            <person name="Bidwell S.L."/>
            <person name="Alsmark U.C.M."/>
            <person name="Besteiro S."/>
            <person name="Sicheritz-Ponten T."/>
            <person name="Noel C.J."/>
            <person name="Dacks J.B."/>
            <person name="Foster P.G."/>
            <person name="Simillion C."/>
            <person name="Van de Peer Y."/>
            <person name="Miranda-Saavedra D."/>
            <person name="Barton G.J."/>
            <person name="Westrop G.D."/>
            <person name="Mueller S."/>
            <person name="Dessi D."/>
            <person name="Fiori P.L."/>
            <person name="Ren Q."/>
            <person name="Paulsen I."/>
            <person name="Zhang H."/>
            <person name="Bastida-Corcuera F.D."/>
            <person name="Simoes-Barbosa A."/>
            <person name="Brown M.T."/>
            <person name="Hayes R.D."/>
            <person name="Mukherjee M."/>
            <person name="Okumura C.Y."/>
            <person name="Schneider R."/>
            <person name="Smith A.J."/>
            <person name="Vanacova S."/>
            <person name="Villalvazo M."/>
            <person name="Haas B.J."/>
            <person name="Pertea M."/>
            <person name="Feldblyum T.V."/>
            <person name="Utterback T.R."/>
            <person name="Shu C.L."/>
            <person name="Osoegawa K."/>
            <person name="de Jong P.J."/>
            <person name="Hrdy I."/>
            <person name="Horvathova L."/>
            <person name="Zubacova Z."/>
            <person name="Dolezal P."/>
            <person name="Malik S.B."/>
            <person name="Logsdon J.M. Jr."/>
            <person name="Henze K."/>
            <person name="Gupta A."/>
            <person name="Wang C.C."/>
            <person name="Dunne R.L."/>
            <person name="Upcroft J.A."/>
            <person name="Upcroft P."/>
            <person name="White O."/>
            <person name="Salzberg S.L."/>
            <person name="Tang P."/>
            <person name="Chiu C.-H."/>
            <person name="Lee Y.-S."/>
            <person name="Embley T.M."/>
            <person name="Coombs G.H."/>
            <person name="Mottram J.C."/>
            <person name="Tachezy J."/>
            <person name="Fraser-Liggett C.M."/>
            <person name="Johnson P.J."/>
        </authorList>
    </citation>
    <scope>NUCLEOTIDE SEQUENCE [LARGE SCALE GENOMIC DNA]</scope>
    <source>
        <strain evidence="4">G3</strain>
    </source>
</reference>
<dbReference type="AlphaFoldDB" id="A2FT31"/>
<proteinExistence type="predicted"/>
<evidence type="ECO:0000256" key="2">
    <source>
        <dbReference type="SAM" id="Phobius"/>
    </source>
</evidence>
<gene>
    <name evidence="4" type="ORF">TVAG_096370</name>
</gene>
<keyword evidence="2" id="KW-1133">Transmembrane helix</keyword>
<dbReference type="SMR" id="A2FT31"/>
<evidence type="ECO:0000256" key="3">
    <source>
        <dbReference type="SAM" id="SignalP"/>
    </source>
</evidence>